<proteinExistence type="predicted"/>
<gene>
    <name evidence="1" type="ORF">PPTG_24154</name>
</gene>
<sequence>MSATSHGSTIKLDLAFQFGHEKPEISIHFATLEEAGSFVRSTAEECPWLTLSRKRETTAKGSEVSVDLDLQHSQFCNSVVEMTSKYLVEQPGFKAAII</sequence>
<dbReference type="AlphaFoldDB" id="W2PIX9"/>
<dbReference type="EMBL" id="KI669631">
    <property type="protein sequence ID" value="ETN00963.1"/>
    <property type="molecule type" value="Genomic_DNA"/>
</dbReference>
<evidence type="ECO:0000313" key="2">
    <source>
        <dbReference type="Proteomes" id="UP000018817"/>
    </source>
</evidence>
<evidence type="ECO:0000313" key="1">
    <source>
        <dbReference type="EMBL" id="ETN00963.1"/>
    </source>
</evidence>
<dbReference type="RefSeq" id="XP_008913729.1">
    <property type="nucleotide sequence ID" value="XM_008915481.1"/>
</dbReference>
<reference evidence="2" key="1">
    <citation type="submission" date="2011-12" db="EMBL/GenBank/DDBJ databases">
        <authorList>
            <consortium name="The Broad Institute Genome Sequencing Platform"/>
            <person name="Russ C."/>
            <person name="Tyler B."/>
            <person name="Panabieres F."/>
            <person name="Shan W."/>
            <person name="Tripathy S."/>
            <person name="Grunwald N."/>
            <person name="Machado M."/>
            <person name="Young S.K."/>
            <person name="Zeng Q."/>
            <person name="Gargeya S."/>
            <person name="Fitzgerald M."/>
            <person name="Haas B."/>
            <person name="Abouelleil A."/>
            <person name="Alvarado L."/>
            <person name="Arachchi H.M."/>
            <person name="Berlin A."/>
            <person name="Chapman S.B."/>
            <person name="Gearin G."/>
            <person name="Goldberg J."/>
            <person name="Griggs A."/>
            <person name="Gujja S."/>
            <person name="Hansen M."/>
            <person name="Heiman D."/>
            <person name="Howarth C."/>
            <person name="Larimer J."/>
            <person name="Lui A."/>
            <person name="MacDonald P.J.P."/>
            <person name="McCowen C."/>
            <person name="Montmayeur A."/>
            <person name="Murphy C."/>
            <person name="Neiman D."/>
            <person name="Pearson M."/>
            <person name="Priest M."/>
            <person name="Roberts A."/>
            <person name="Saif S."/>
            <person name="Shea T."/>
            <person name="Sisk P."/>
            <person name="Stolte C."/>
            <person name="Sykes S."/>
            <person name="Wortman J."/>
            <person name="Nusbaum C."/>
            <person name="Birren B."/>
        </authorList>
    </citation>
    <scope>NUCLEOTIDE SEQUENCE [LARGE SCALE GENOMIC DNA]</scope>
    <source>
        <strain evidence="2">INRA-310</strain>
    </source>
</reference>
<dbReference type="VEuPathDB" id="FungiDB:PPTG_24154"/>
<accession>W2PIX9</accession>
<dbReference type="GeneID" id="20192753"/>
<name>W2PIX9_PHYN3</name>
<protein>
    <submittedName>
        <fullName evidence="1">Uncharacterized protein</fullName>
    </submittedName>
</protein>
<organism evidence="1 2">
    <name type="scientific">Phytophthora nicotianae (strain INRA-310)</name>
    <name type="common">Phytophthora parasitica</name>
    <dbReference type="NCBI Taxonomy" id="761204"/>
    <lineage>
        <taxon>Eukaryota</taxon>
        <taxon>Sar</taxon>
        <taxon>Stramenopiles</taxon>
        <taxon>Oomycota</taxon>
        <taxon>Peronosporomycetes</taxon>
        <taxon>Peronosporales</taxon>
        <taxon>Peronosporaceae</taxon>
        <taxon>Phytophthora</taxon>
    </lineage>
</organism>
<dbReference type="Proteomes" id="UP000018817">
    <property type="component" value="Unassembled WGS sequence"/>
</dbReference>
<reference evidence="1 2" key="2">
    <citation type="submission" date="2013-11" db="EMBL/GenBank/DDBJ databases">
        <title>The Genome Sequence of Phytophthora parasitica INRA-310.</title>
        <authorList>
            <consortium name="The Broad Institute Genomics Platform"/>
            <person name="Russ C."/>
            <person name="Tyler B."/>
            <person name="Panabieres F."/>
            <person name="Shan W."/>
            <person name="Tripathy S."/>
            <person name="Grunwald N."/>
            <person name="Machado M."/>
            <person name="Johnson C.S."/>
            <person name="Arredondo F."/>
            <person name="Hong C."/>
            <person name="Coffey M."/>
            <person name="Young S.K."/>
            <person name="Zeng Q."/>
            <person name="Gargeya S."/>
            <person name="Fitzgerald M."/>
            <person name="Abouelleil A."/>
            <person name="Alvarado L."/>
            <person name="Chapman S.B."/>
            <person name="Gainer-Dewar J."/>
            <person name="Goldberg J."/>
            <person name="Griggs A."/>
            <person name="Gujja S."/>
            <person name="Hansen M."/>
            <person name="Howarth C."/>
            <person name="Imamovic A."/>
            <person name="Ireland A."/>
            <person name="Larimer J."/>
            <person name="McCowan C."/>
            <person name="Murphy C."/>
            <person name="Pearson M."/>
            <person name="Poon T.W."/>
            <person name="Priest M."/>
            <person name="Roberts A."/>
            <person name="Saif S."/>
            <person name="Shea T."/>
            <person name="Sykes S."/>
            <person name="Wortman J."/>
            <person name="Nusbaum C."/>
            <person name="Birren B."/>
        </authorList>
    </citation>
    <scope>NUCLEOTIDE SEQUENCE [LARGE SCALE GENOMIC DNA]</scope>
    <source>
        <strain evidence="1 2">INRA-310</strain>
    </source>
</reference>